<evidence type="ECO:0000313" key="1">
    <source>
        <dbReference type="EMBL" id="KAE9397489.1"/>
    </source>
</evidence>
<name>A0A6A4HG74_9AGAR</name>
<sequence length="89" mass="9803">MKLTLFALSFASLPTLFSKSVFSRASYFTIQVKLILWQRSCKARVACHSFSLLIPTLDLMIVHLCPTPTVWADPIGTASGGSETTLCHQ</sequence>
<reference evidence="1" key="1">
    <citation type="journal article" date="2019" name="Environ. Microbiol.">
        <title>Fungal ecological strategies reflected in gene transcription - a case study of two litter decomposers.</title>
        <authorList>
            <person name="Barbi F."/>
            <person name="Kohler A."/>
            <person name="Barry K."/>
            <person name="Baskaran P."/>
            <person name="Daum C."/>
            <person name="Fauchery L."/>
            <person name="Ihrmark K."/>
            <person name="Kuo A."/>
            <person name="LaButti K."/>
            <person name="Lipzen A."/>
            <person name="Morin E."/>
            <person name="Grigoriev I.V."/>
            <person name="Henrissat B."/>
            <person name="Lindahl B."/>
            <person name="Martin F."/>
        </authorList>
    </citation>
    <scope>NUCLEOTIDE SEQUENCE</scope>
    <source>
        <strain evidence="1">JB14</strain>
    </source>
</reference>
<keyword evidence="2" id="KW-1185">Reference proteome</keyword>
<accession>A0A6A4HG74</accession>
<dbReference type="Proteomes" id="UP000799118">
    <property type="component" value="Unassembled WGS sequence"/>
</dbReference>
<dbReference type="AlphaFoldDB" id="A0A6A4HG74"/>
<dbReference type="EMBL" id="ML769496">
    <property type="protein sequence ID" value="KAE9397489.1"/>
    <property type="molecule type" value="Genomic_DNA"/>
</dbReference>
<proteinExistence type="predicted"/>
<evidence type="ECO:0000313" key="2">
    <source>
        <dbReference type="Proteomes" id="UP000799118"/>
    </source>
</evidence>
<protein>
    <submittedName>
        <fullName evidence="1">Uncharacterized protein</fullName>
    </submittedName>
</protein>
<gene>
    <name evidence="1" type="ORF">BT96DRAFT_70209</name>
</gene>
<organism evidence="1 2">
    <name type="scientific">Gymnopus androsaceus JB14</name>
    <dbReference type="NCBI Taxonomy" id="1447944"/>
    <lineage>
        <taxon>Eukaryota</taxon>
        <taxon>Fungi</taxon>
        <taxon>Dikarya</taxon>
        <taxon>Basidiomycota</taxon>
        <taxon>Agaricomycotina</taxon>
        <taxon>Agaricomycetes</taxon>
        <taxon>Agaricomycetidae</taxon>
        <taxon>Agaricales</taxon>
        <taxon>Marasmiineae</taxon>
        <taxon>Omphalotaceae</taxon>
        <taxon>Gymnopus</taxon>
    </lineage>
</organism>